<evidence type="ECO:0000256" key="1">
    <source>
        <dbReference type="SAM" id="Phobius"/>
    </source>
</evidence>
<dbReference type="AlphaFoldDB" id="A5E0Q9"/>
<name>A5E0Q9_LODEL</name>
<accession>A5E0Q9</accession>
<keyword evidence="1" id="KW-0812">Transmembrane</keyword>
<keyword evidence="3" id="KW-1185">Reference proteome</keyword>
<keyword evidence="1" id="KW-1133">Transmembrane helix</keyword>
<dbReference type="GeneID" id="5232807"/>
<dbReference type="HOGENOM" id="CLU_794699_0_0_1"/>
<dbReference type="Proteomes" id="UP000001996">
    <property type="component" value="Unassembled WGS sequence"/>
</dbReference>
<dbReference type="VEuPathDB" id="FungiDB:LELG_03196"/>
<keyword evidence="1" id="KW-0472">Membrane</keyword>
<sequence>MTTSLNTRHSLLDHKQKYRHAASSTEQSISKEEVVMNMMNPPIFEMDLTPQSSTTKHRIQLESFDKEEQVNSEEGVIDITTSHTFTFSINTDAYEVPSKTESIHLHPHFNHQDSTLNIGADASGDLEYDEYDEYDETSSLMENKPHQQNLPASWCPLRDEVETNETYGKQLHQHHLLLQTHHQQSQYPQYPLYSQYPQYPQYPLYSRPLNGNTNNNKKNDSNMYIKLALLELEILHLTINQAFHILDKRIEDLHLNNIRQFEKLHQLEIANTLNVEKIKNLKLDFKHKSLFSKEFANMIMEQNTTPIQKQTEKTNTSDITLQNITSTNLNHYIAFFLLLFCCILSYYKI</sequence>
<dbReference type="EMBL" id="CH981527">
    <property type="protein sequence ID" value="EDK45017.1"/>
    <property type="molecule type" value="Genomic_DNA"/>
</dbReference>
<feature type="transmembrane region" description="Helical" evidence="1">
    <location>
        <begin position="329"/>
        <end position="347"/>
    </location>
</feature>
<dbReference type="InParanoid" id="A5E0Q9"/>
<protein>
    <submittedName>
        <fullName evidence="2">Uncharacterized protein</fullName>
    </submittedName>
</protein>
<gene>
    <name evidence="2" type="ORF">LELG_03196</name>
</gene>
<proteinExistence type="predicted"/>
<evidence type="ECO:0000313" key="2">
    <source>
        <dbReference type="EMBL" id="EDK45017.1"/>
    </source>
</evidence>
<organism evidence="2 3">
    <name type="scientific">Lodderomyces elongisporus (strain ATCC 11503 / CBS 2605 / JCM 1781 / NBRC 1676 / NRRL YB-4239)</name>
    <name type="common">Yeast</name>
    <name type="synonym">Saccharomyces elongisporus</name>
    <dbReference type="NCBI Taxonomy" id="379508"/>
    <lineage>
        <taxon>Eukaryota</taxon>
        <taxon>Fungi</taxon>
        <taxon>Dikarya</taxon>
        <taxon>Ascomycota</taxon>
        <taxon>Saccharomycotina</taxon>
        <taxon>Pichiomycetes</taxon>
        <taxon>Debaryomycetaceae</taxon>
        <taxon>Candida/Lodderomyces clade</taxon>
        <taxon>Lodderomyces</taxon>
    </lineage>
</organism>
<reference evidence="2 3" key="1">
    <citation type="journal article" date="2009" name="Nature">
        <title>Evolution of pathogenicity and sexual reproduction in eight Candida genomes.</title>
        <authorList>
            <person name="Butler G."/>
            <person name="Rasmussen M.D."/>
            <person name="Lin M.F."/>
            <person name="Santos M.A."/>
            <person name="Sakthikumar S."/>
            <person name="Munro C.A."/>
            <person name="Rheinbay E."/>
            <person name="Grabherr M."/>
            <person name="Forche A."/>
            <person name="Reedy J.L."/>
            <person name="Agrafioti I."/>
            <person name="Arnaud M.B."/>
            <person name="Bates S."/>
            <person name="Brown A.J."/>
            <person name="Brunke S."/>
            <person name="Costanzo M.C."/>
            <person name="Fitzpatrick D.A."/>
            <person name="de Groot P.W."/>
            <person name="Harris D."/>
            <person name="Hoyer L.L."/>
            <person name="Hube B."/>
            <person name="Klis F.M."/>
            <person name="Kodira C."/>
            <person name="Lennard N."/>
            <person name="Logue M.E."/>
            <person name="Martin R."/>
            <person name="Neiman A.M."/>
            <person name="Nikolaou E."/>
            <person name="Quail M.A."/>
            <person name="Quinn J."/>
            <person name="Santos M.C."/>
            <person name="Schmitzberger F.F."/>
            <person name="Sherlock G."/>
            <person name="Shah P."/>
            <person name="Silverstein K.A."/>
            <person name="Skrzypek M.S."/>
            <person name="Soll D."/>
            <person name="Staggs R."/>
            <person name="Stansfield I."/>
            <person name="Stumpf M.P."/>
            <person name="Sudbery P.E."/>
            <person name="Srikantha T."/>
            <person name="Zeng Q."/>
            <person name="Berman J."/>
            <person name="Berriman M."/>
            <person name="Heitman J."/>
            <person name="Gow N.A."/>
            <person name="Lorenz M.C."/>
            <person name="Birren B.W."/>
            <person name="Kellis M."/>
            <person name="Cuomo C.A."/>
        </authorList>
    </citation>
    <scope>NUCLEOTIDE SEQUENCE [LARGE SCALE GENOMIC DNA]</scope>
    <source>
        <strain evidence="3">ATCC 11503 / BCRC 21390 / CBS 2605 / JCM 1781 / NBRC 1676 / NRRL YB-4239</strain>
    </source>
</reference>
<dbReference type="KEGG" id="lel:PVL30_002690"/>
<evidence type="ECO:0000313" key="3">
    <source>
        <dbReference type="Proteomes" id="UP000001996"/>
    </source>
</evidence>